<comment type="caution">
    <text evidence="2">The sequence shown here is derived from an EMBL/GenBank/DDBJ whole genome shotgun (WGS) entry which is preliminary data.</text>
</comment>
<accession>A0ABP8DPY7</accession>
<protein>
    <submittedName>
        <fullName evidence="2">Uncharacterized protein</fullName>
    </submittedName>
</protein>
<proteinExistence type="predicted"/>
<dbReference type="EMBL" id="BAABAT010000044">
    <property type="protein sequence ID" value="GAA4261211.1"/>
    <property type="molecule type" value="Genomic_DNA"/>
</dbReference>
<sequence>MPGLEGDPVGLDEGEAAPAVPLRLVHGAGGQLRGGDGMHRLDRWPHDSTPVSSGNTDYATPVMVPVPRNTYRSPMTDQQPDTRGDYLDERDVLITAAGRARMRERIDELANRWPPSSGKSAGAHFLARLNNA</sequence>
<feature type="compositionally biased region" description="Basic and acidic residues" evidence="1">
    <location>
        <begin position="36"/>
        <end position="46"/>
    </location>
</feature>
<dbReference type="Proteomes" id="UP001500620">
    <property type="component" value="Unassembled WGS sequence"/>
</dbReference>
<gene>
    <name evidence="2" type="ORF">GCM10022255_092970</name>
</gene>
<feature type="compositionally biased region" description="Polar residues" evidence="1">
    <location>
        <begin position="49"/>
        <end position="58"/>
    </location>
</feature>
<keyword evidence="3" id="KW-1185">Reference proteome</keyword>
<name>A0ABP8DPY7_9ACTN</name>
<reference evidence="3" key="1">
    <citation type="journal article" date="2019" name="Int. J. Syst. Evol. Microbiol.">
        <title>The Global Catalogue of Microorganisms (GCM) 10K type strain sequencing project: providing services to taxonomists for standard genome sequencing and annotation.</title>
        <authorList>
            <consortium name="The Broad Institute Genomics Platform"/>
            <consortium name="The Broad Institute Genome Sequencing Center for Infectious Disease"/>
            <person name="Wu L."/>
            <person name="Ma J."/>
        </authorList>
    </citation>
    <scope>NUCLEOTIDE SEQUENCE [LARGE SCALE GENOMIC DNA]</scope>
    <source>
        <strain evidence="3">JCM 17441</strain>
    </source>
</reference>
<organism evidence="2 3">
    <name type="scientific">Dactylosporangium darangshiense</name>
    <dbReference type="NCBI Taxonomy" id="579108"/>
    <lineage>
        <taxon>Bacteria</taxon>
        <taxon>Bacillati</taxon>
        <taxon>Actinomycetota</taxon>
        <taxon>Actinomycetes</taxon>
        <taxon>Micromonosporales</taxon>
        <taxon>Micromonosporaceae</taxon>
        <taxon>Dactylosporangium</taxon>
    </lineage>
</organism>
<evidence type="ECO:0000256" key="1">
    <source>
        <dbReference type="SAM" id="MobiDB-lite"/>
    </source>
</evidence>
<evidence type="ECO:0000313" key="3">
    <source>
        <dbReference type="Proteomes" id="UP001500620"/>
    </source>
</evidence>
<evidence type="ECO:0000313" key="2">
    <source>
        <dbReference type="EMBL" id="GAA4261211.1"/>
    </source>
</evidence>
<feature type="compositionally biased region" description="Polar residues" evidence="1">
    <location>
        <begin position="70"/>
        <end position="79"/>
    </location>
</feature>
<feature type="region of interest" description="Disordered" evidence="1">
    <location>
        <begin position="31"/>
        <end position="85"/>
    </location>
</feature>